<dbReference type="GO" id="GO:0000162">
    <property type="term" value="P:L-tryptophan biosynthetic process"/>
    <property type="evidence" value="ECO:0007669"/>
    <property type="project" value="TreeGrafter"/>
</dbReference>
<evidence type="ECO:0000256" key="2">
    <source>
        <dbReference type="ARBA" id="ARBA00004496"/>
    </source>
</evidence>
<dbReference type="Proteomes" id="UP000190105">
    <property type="component" value="Unassembled WGS sequence"/>
</dbReference>
<dbReference type="InterPro" id="IPR044524">
    <property type="entry name" value="Isoase_HisA-like"/>
</dbReference>
<evidence type="ECO:0000256" key="8">
    <source>
        <dbReference type="ARBA" id="ARBA00022605"/>
    </source>
</evidence>
<evidence type="ECO:0000256" key="10">
    <source>
        <dbReference type="ARBA" id="ARBA00023235"/>
    </source>
</evidence>
<evidence type="ECO:0000256" key="12">
    <source>
        <dbReference type="HAMAP-Rule" id="MF_01014"/>
    </source>
</evidence>
<dbReference type="HAMAP" id="MF_01014">
    <property type="entry name" value="HisA"/>
    <property type="match status" value="1"/>
</dbReference>
<dbReference type="GO" id="GO:0003949">
    <property type="term" value="F:1-(5-phosphoribosyl)-5-[(5-phosphoribosylamino)methylideneamino]imidazole-4-carboxamide isomerase activity"/>
    <property type="evidence" value="ECO:0007669"/>
    <property type="project" value="UniProtKB-UniRule"/>
</dbReference>
<dbReference type="UniPathway" id="UPA00031">
    <property type="reaction ID" value="UER00009"/>
</dbReference>
<evidence type="ECO:0000256" key="13">
    <source>
        <dbReference type="RuleBase" id="RU003657"/>
    </source>
</evidence>
<protein>
    <recommendedName>
        <fullName evidence="6 12">1-(5-phosphoribosyl)-5-[(5-phosphoribosylamino)methylideneamino] imidazole-4-carboxamide isomerase</fullName>
        <ecNumber evidence="5 12">5.3.1.16</ecNumber>
    </recommendedName>
    <alternativeName>
        <fullName evidence="11 12">Phosphoribosylformimino-5-aminoimidazole carboxamide ribotide isomerase</fullName>
    </alternativeName>
</protein>
<dbReference type="EMBL" id="FUYH01000006">
    <property type="protein sequence ID" value="SKA84964.1"/>
    <property type="molecule type" value="Genomic_DNA"/>
</dbReference>
<dbReference type="InterPro" id="IPR006062">
    <property type="entry name" value="His_biosynth"/>
</dbReference>
<dbReference type="EC" id="5.3.1.16" evidence="5 12"/>
<evidence type="ECO:0000256" key="1">
    <source>
        <dbReference type="ARBA" id="ARBA00000901"/>
    </source>
</evidence>
<evidence type="ECO:0000256" key="9">
    <source>
        <dbReference type="ARBA" id="ARBA00023102"/>
    </source>
</evidence>
<comment type="catalytic activity">
    <reaction evidence="1 12 14">
        <text>1-(5-phospho-beta-D-ribosyl)-5-[(5-phospho-beta-D-ribosylamino)methylideneamino]imidazole-4-carboxamide = 5-[(5-phospho-1-deoxy-D-ribulos-1-ylimino)methylamino]-1-(5-phospho-beta-D-ribosyl)imidazole-4-carboxamide</text>
        <dbReference type="Rhea" id="RHEA:15469"/>
        <dbReference type="ChEBI" id="CHEBI:58435"/>
        <dbReference type="ChEBI" id="CHEBI:58525"/>
        <dbReference type="EC" id="5.3.1.16"/>
    </reaction>
</comment>
<evidence type="ECO:0000256" key="4">
    <source>
        <dbReference type="ARBA" id="ARBA00009667"/>
    </source>
</evidence>
<comment type="similarity">
    <text evidence="4 12 13">Belongs to the HisA/HisF family.</text>
</comment>
<comment type="pathway">
    <text evidence="3 12 14">Amino-acid biosynthesis; L-histidine biosynthesis; L-histidine from 5-phospho-alpha-D-ribose 1-diphosphate: step 4/9.</text>
</comment>
<keyword evidence="9 12" id="KW-0368">Histidine biosynthesis</keyword>
<dbReference type="GO" id="GO:0000105">
    <property type="term" value="P:L-histidine biosynthetic process"/>
    <property type="evidence" value="ECO:0007669"/>
    <property type="project" value="UniProtKB-UniRule"/>
</dbReference>
<proteinExistence type="inferred from homology"/>
<dbReference type="RefSeq" id="WP_078696083.1">
    <property type="nucleotide sequence ID" value="NZ_FUYH01000006.1"/>
</dbReference>
<dbReference type="InterPro" id="IPR011060">
    <property type="entry name" value="RibuloseP-bd_barrel"/>
</dbReference>
<dbReference type="InterPro" id="IPR013785">
    <property type="entry name" value="Aldolase_TIM"/>
</dbReference>
<evidence type="ECO:0000256" key="3">
    <source>
        <dbReference type="ARBA" id="ARBA00005133"/>
    </source>
</evidence>
<dbReference type="SUPFAM" id="SSF51366">
    <property type="entry name" value="Ribulose-phoshate binding barrel"/>
    <property type="match status" value="1"/>
</dbReference>
<dbReference type="CDD" id="cd04732">
    <property type="entry name" value="HisA"/>
    <property type="match status" value="1"/>
</dbReference>
<keyword evidence="7 12" id="KW-0963">Cytoplasm</keyword>
<dbReference type="Gene3D" id="3.20.20.70">
    <property type="entry name" value="Aldolase class I"/>
    <property type="match status" value="1"/>
</dbReference>
<dbReference type="InterPro" id="IPR023016">
    <property type="entry name" value="HisA/PriA"/>
</dbReference>
<dbReference type="OrthoDB" id="9807749at2"/>
<dbReference type="Pfam" id="PF00977">
    <property type="entry name" value="His_biosynth"/>
    <property type="match status" value="1"/>
</dbReference>
<comment type="subcellular location">
    <subcellularLocation>
        <location evidence="2 12 14">Cytoplasm</location>
    </subcellularLocation>
</comment>
<evidence type="ECO:0000256" key="11">
    <source>
        <dbReference type="ARBA" id="ARBA00030547"/>
    </source>
</evidence>
<organism evidence="15 16">
    <name type="scientific">Caloramator quimbayensis</name>
    <dbReference type="NCBI Taxonomy" id="1147123"/>
    <lineage>
        <taxon>Bacteria</taxon>
        <taxon>Bacillati</taxon>
        <taxon>Bacillota</taxon>
        <taxon>Clostridia</taxon>
        <taxon>Eubacteriales</taxon>
        <taxon>Clostridiaceae</taxon>
        <taxon>Caloramator</taxon>
    </lineage>
</organism>
<evidence type="ECO:0000313" key="16">
    <source>
        <dbReference type="Proteomes" id="UP000190105"/>
    </source>
</evidence>
<dbReference type="AlphaFoldDB" id="A0A1T4X5S1"/>
<sequence>MIIFPAIDIKDGKCVRLMQGDLEKEEVFYDDPASAAAMWESMGAEYIHVVDLDGAFNGKITNNDVVARIIKSINIPIQIGGGIRNISDIEYFFDLGADRVILGTAALFDKELIEKALKSFGDKIAVSIDAKNGYAASNGWARISNINSLDLAKELEKSGLKYLIYTDILKDGMLSGPNFKQISILQRETNLKIIASGGISSEEDIYKLKELGVYGAIVGKALYTGKIKDLGGIIFACKENYSLS</sequence>
<accession>A0A1T4X5S1</accession>
<dbReference type="STRING" id="1147123.SAMN05443428_10692"/>
<reference evidence="16" key="1">
    <citation type="submission" date="2017-02" db="EMBL/GenBank/DDBJ databases">
        <authorList>
            <person name="Varghese N."/>
            <person name="Submissions S."/>
        </authorList>
    </citation>
    <scope>NUCLEOTIDE SEQUENCE [LARGE SCALE GENOMIC DNA]</scope>
    <source>
        <strain evidence="16">USBA 833</strain>
    </source>
</reference>
<dbReference type="PANTHER" id="PTHR43090">
    <property type="entry name" value="1-(5-PHOSPHORIBOSYL)-5-[(5-PHOSPHORIBOSYLAMINO)METHYLIDENEAMINO] IMIDAZOLE-4-CARBOXAMIDE ISOMERASE"/>
    <property type="match status" value="1"/>
</dbReference>
<feature type="active site" description="Proton donor" evidence="12">
    <location>
        <position position="129"/>
    </location>
</feature>
<dbReference type="PANTHER" id="PTHR43090:SF2">
    <property type="entry name" value="1-(5-PHOSPHORIBOSYL)-5-[(5-PHOSPHORIBOSYLAMINO)METHYLIDENEAMINO] IMIDAZOLE-4-CARBOXAMIDE ISOMERASE"/>
    <property type="match status" value="1"/>
</dbReference>
<keyword evidence="10 12" id="KW-0413">Isomerase</keyword>
<evidence type="ECO:0000256" key="5">
    <source>
        <dbReference type="ARBA" id="ARBA00012550"/>
    </source>
</evidence>
<dbReference type="NCBIfam" id="TIGR00007">
    <property type="entry name" value="1-(5-phosphoribosyl)-5-[(5-phosphoribosylamino)methylideneamino]imidazole-4-carboxamide isomerase"/>
    <property type="match status" value="1"/>
</dbReference>
<feature type="active site" description="Proton acceptor" evidence="12">
    <location>
        <position position="8"/>
    </location>
</feature>
<evidence type="ECO:0000256" key="14">
    <source>
        <dbReference type="RuleBase" id="RU003658"/>
    </source>
</evidence>
<dbReference type="FunFam" id="3.20.20.70:FF:000009">
    <property type="entry name" value="1-(5-phosphoribosyl)-5-[(5-phosphoribosylamino)methylideneamino] imidazole-4-carboxamide isomerase"/>
    <property type="match status" value="1"/>
</dbReference>
<dbReference type="InterPro" id="IPR006063">
    <property type="entry name" value="HisA_bact_arch"/>
</dbReference>
<evidence type="ECO:0000256" key="7">
    <source>
        <dbReference type="ARBA" id="ARBA00022490"/>
    </source>
</evidence>
<evidence type="ECO:0000313" key="15">
    <source>
        <dbReference type="EMBL" id="SKA84964.1"/>
    </source>
</evidence>
<dbReference type="GO" id="GO:0005737">
    <property type="term" value="C:cytoplasm"/>
    <property type="evidence" value="ECO:0007669"/>
    <property type="project" value="UniProtKB-SubCell"/>
</dbReference>
<evidence type="ECO:0000256" key="6">
    <source>
        <dbReference type="ARBA" id="ARBA00018464"/>
    </source>
</evidence>
<gene>
    <name evidence="12" type="primary">hisA</name>
    <name evidence="15" type="ORF">SAMN05443428_10692</name>
</gene>
<name>A0A1T4X5S1_9CLOT</name>
<keyword evidence="16" id="KW-1185">Reference proteome</keyword>
<keyword evidence="8 12" id="KW-0028">Amino-acid biosynthesis</keyword>